<dbReference type="CDD" id="cd02440">
    <property type="entry name" value="AdoMet_MTases"/>
    <property type="match status" value="1"/>
</dbReference>
<evidence type="ECO:0000313" key="3">
    <source>
        <dbReference type="Proteomes" id="UP000185210"/>
    </source>
</evidence>
<dbReference type="Gene3D" id="3.40.50.150">
    <property type="entry name" value="Vaccinia Virus protein VP39"/>
    <property type="match status" value="1"/>
</dbReference>
<proteinExistence type="predicted"/>
<sequence length="223" mass="24389">MGGNGPVTGKGSAVLMNRAETALINSLPRRWLQRFYEVPVLLRLGGRLLPGSRALEIGCGSGYGSQLVLQRFGATRIDAIDLDPAMIHRAGARLAHYGDRVTLVQGSATDLRAALNADDDSYDAVFDFGIIHHIPDWRIAVAEAARVLTPGGRFYFEEVTAHALNRFTYRRLFDHPTDDRFTAEQFLYELGRHGLVILGSITRVQDDYLLGVAAKPLVAGGGQ</sequence>
<dbReference type="InterPro" id="IPR029063">
    <property type="entry name" value="SAM-dependent_MTases_sf"/>
</dbReference>
<gene>
    <name evidence="2" type="ORF">SAMEA2070301_05737</name>
</gene>
<dbReference type="EMBL" id="FSHM01000021">
    <property type="protein sequence ID" value="SIC30185.1"/>
    <property type="molecule type" value="Genomic_DNA"/>
</dbReference>
<reference evidence="2 3" key="1">
    <citation type="submission" date="2016-11" db="EMBL/GenBank/DDBJ databases">
        <authorList>
            <consortium name="Pathogen Informatics"/>
        </authorList>
    </citation>
    <scope>NUCLEOTIDE SEQUENCE [LARGE SCALE GENOMIC DNA]</scope>
    <source>
        <strain evidence="2 3">104</strain>
    </source>
</reference>
<dbReference type="Pfam" id="PF13649">
    <property type="entry name" value="Methyltransf_25"/>
    <property type="match status" value="1"/>
</dbReference>
<keyword evidence="2" id="KW-0808">Transferase</keyword>
<evidence type="ECO:0000259" key="1">
    <source>
        <dbReference type="Pfam" id="PF13649"/>
    </source>
</evidence>
<dbReference type="AlphaFoldDB" id="A0AB38D7R8"/>
<dbReference type="Proteomes" id="UP000185210">
    <property type="component" value="Unassembled WGS sequence"/>
</dbReference>
<keyword evidence="2" id="KW-0830">Ubiquinone</keyword>
<dbReference type="PANTHER" id="PTHR43591">
    <property type="entry name" value="METHYLTRANSFERASE"/>
    <property type="match status" value="1"/>
</dbReference>
<keyword evidence="2" id="KW-0489">Methyltransferase</keyword>
<dbReference type="SUPFAM" id="SSF53335">
    <property type="entry name" value="S-adenosyl-L-methionine-dependent methyltransferases"/>
    <property type="match status" value="1"/>
</dbReference>
<dbReference type="GO" id="GO:0008168">
    <property type="term" value="F:methyltransferase activity"/>
    <property type="evidence" value="ECO:0007669"/>
    <property type="project" value="UniProtKB-KW"/>
</dbReference>
<dbReference type="GO" id="GO:0032259">
    <property type="term" value="P:methylation"/>
    <property type="evidence" value="ECO:0007669"/>
    <property type="project" value="UniProtKB-KW"/>
</dbReference>
<accession>A0AB38D7R8</accession>
<protein>
    <submittedName>
        <fullName evidence="2">Methylase involved in ubiquinone/menaquinone biosynthesis</fullName>
        <ecNumber evidence="2">2.1.1.-</ecNumber>
    </submittedName>
</protein>
<evidence type="ECO:0000313" key="2">
    <source>
        <dbReference type="EMBL" id="SIC30185.1"/>
    </source>
</evidence>
<dbReference type="EC" id="2.1.1.-" evidence="2"/>
<organism evidence="2 3">
    <name type="scientific">Mycobacteroides abscessus subsp. abscessus</name>
    <dbReference type="NCBI Taxonomy" id="1185650"/>
    <lineage>
        <taxon>Bacteria</taxon>
        <taxon>Bacillati</taxon>
        <taxon>Actinomycetota</taxon>
        <taxon>Actinomycetes</taxon>
        <taxon>Mycobacteriales</taxon>
        <taxon>Mycobacteriaceae</taxon>
        <taxon>Mycobacteroides</taxon>
        <taxon>Mycobacteroides abscessus</taxon>
    </lineage>
</organism>
<name>A0AB38D7R8_9MYCO</name>
<feature type="domain" description="Methyltransferase" evidence="1">
    <location>
        <begin position="55"/>
        <end position="152"/>
    </location>
</feature>
<dbReference type="InterPro" id="IPR041698">
    <property type="entry name" value="Methyltransf_25"/>
</dbReference>
<comment type="caution">
    <text evidence="2">The sequence shown here is derived from an EMBL/GenBank/DDBJ whole genome shotgun (WGS) entry which is preliminary data.</text>
</comment>